<feature type="region of interest" description="Disordered" evidence="1">
    <location>
        <begin position="352"/>
        <end position="390"/>
    </location>
</feature>
<dbReference type="InterPro" id="IPR036047">
    <property type="entry name" value="F-box-like_dom_sf"/>
</dbReference>
<keyword evidence="4" id="KW-1185">Reference proteome</keyword>
<evidence type="ECO:0000259" key="2">
    <source>
        <dbReference type="Pfam" id="PF12937"/>
    </source>
</evidence>
<dbReference type="InterPro" id="IPR047118">
    <property type="entry name" value="Fbxo7"/>
</dbReference>
<dbReference type="Pfam" id="PF12937">
    <property type="entry name" value="F-box-like"/>
    <property type="match status" value="1"/>
</dbReference>
<organism evidence="3 4">
    <name type="scientific">Mya arenaria</name>
    <name type="common">Soft-shell clam</name>
    <dbReference type="NCBI Taxonomy" id="6604"/>
    <lineage>
        <taxon>Eukaryota</taxon>
        <taxon>Metazoa</taxon>
        <taxon>Spiralia</taxon>
        <taxon>Lophotrochozoa</taxon>
        <taxon>Mollusca</taxon>
        <taxon>Bivalvia</taxon>
        <taxon>Autobranchia</taxon>
        <taxon>Heteroconchia</taxon>
        <taxon>Euheterodonta</taxon>
        <taxon>Imparidentia</taxon>
        <taxon>Neoheterodontei</taxon>
        <taxon>Myida</taxon>
        <taxon>Myoidea</taxon>
        <taxon>Myidae</taxon>
        <taxon>Mya</taxon>
    </lineage>
</organism>
<dbReference type="SUPFAM" id="SSF81383">
    <property type="entry name" value="F-box domain"/>
    <property type="match status" value="1"/>
</dbReference>
<name>A0ABY7FTU2_MYAAR</name>
<reference evidence="3" key="1">
    <citation type="submission" date="2022-11" db="EMBL/GenBank/DDBJ databases">
        <title>Centuries of genome instability and evolution in soft-shell clam transmissible cancer (bioRxiv).</title>
        <authorList>
            <person name="Hart S.F.M."/>
            <person name="Yonemitsu M.A."/>
            <person name="Giersch R.M."/>
            <person name="Beal B.F."/>
            <person name="Arriagada G."/>
            <person name="Davis B.W."/>
            <person name="Ostrander E.A."/>
            <person name="Goff S.P."/>
            <person name="Metzger M.J."/>
        </authorList>
    </citation>
    <scope>NUCLEOTIDE SEQUENCE</scope>
    <source>
        <strain evidence="3">MELC-2E11</strain>
        <tissue evidence="3">Siphon/mantle</tissue>
    </source>
</reference>
<sequence>MKFRVRFQGITRIYEVDDGVKDFVTVGDAAATISALFSDNLFSEFELSLNKKDPLERTSTLIGDCGLVGGDLIHVLTDDQNSPSSDSKTKDTGQGSSSSCDDGSRSSQSESPSMFPHSTSGSSSSKDELTSGYKDIAMTTSDVDMDTEESAVDLAVVQQCLSEPVLCREAGDGQVPALLIEVFQSLQPQGSAEMLAVVLHVLMLETGFTLVQELKILSHLDVRSILQTSCVNQELRGLSKDPFIWRRCYFRDFGNRNDNSLSQDWKNLYKQALKARKERRKMMNKMTMIVPPFCGPQNPFSGPSNWMPPVPGGIIGGDYDLYPNFPSSLPGIPGRLGPLPPVLPRPRYDLMGPGVDPGPHPGLLPSRPSPRGRGRGGGMFGGLGPRCYNT</sequence>
<dbReference type="Gene3D" id="1.20.1280.50">
    <property type="match status" value="1"/>
</dbReference>
<dbReference type="EMBL" id="CP111025">
    <property type="protein sequence ID" value="WAR25638.1"/>
    <property type="molecule type" value="Genomic_DNA"/>
</dbReference>
<evidence type="ECO:0000256" key="1">
    <source>
        <dbReference type="SAM" id="MobiDB-lite"/>
    </source>
</evidence>
<dbReference type="Proteomes" id="UP001164746">
    <property type="component" value="Chromosome 14"/>
</dbReference>
<feature type="compositionally biased region" description="Gly residues" evidence="1">
    <location>
        <begin position="375"/>
        <end position="384"/>
    </location>
</feature>
<gene>
    <name evidence="3" type="ORF">MAR_011342</name>
</gene>
<feature type="domain" description="F-box" evidence="2">
    <location>
        <begin position="214"/>
        <end position="251"/>
    </location>
</feature>
<feature type="compositionally biased region" description="Low complexity" evidence="1">
    <location>
        <begin position="96"/>
        <end position="118"/>
    </location>
</feature>
<proteinExistence type="predicted"/>
<protein>
    <submittedName>
        <fullName evidence="3">FBX7-like protein</fullName>
    </submittedName>
</protein>
<accession>A0ABY7FTU2</accession>
<dbReference type="InterPro" id="IPR001810">
    <property type="entry name" value="F-box_dom"/>
</dbReference>
<evidence type="ECO:0000313" key="3">
    <source>
        <dbReference type="EMBL" id="WAR25638.1"/>
    </source>
</evidence>
<dbReference type="PANTHER" id="PTHR15537:SF2">
    <property type="entry name" value="F-BOX ONLY PROTEIN 7"/>
    <property type="match status" value="1"/>
</dbReference>
<feature type="region of interest" description="Disordered" evidence="1">
    <location>
        <begin position="76"/>
        <end position="130"/>
    </location>
</feature>
<dbReference type="PANTHER" id="PTHR15537">
    <property type="entry name" value="F-BOX ONLY PROTEIN 7"/>
    <property type="match status" value="1"/>
</dbReference>
<evidence type="ECO:0000313" key="4">
    <source>
        <dbReference type="Proteomes" id="UP001164746"/>
    </source>
</evidence>